<proteinExistence type="inferred from homology"/>
<feature type="domain" description="HhH-GPD" evidence="10">
    <location>
        <begin position="56"/>
        <end position="203"/>
    </location>
</feature>
<gene>
    <name evidence="11" type="ORF">D8780_00515</name>
</gene>
<evidence type="ECO:0000256" key="5">
    <source>
        <dbReference type="ARBA" id="ARBA00022801"/>
    </source>
</evidence>
<dbReference type="Pfam" id="PF00633">
    <property type="entry name" value="HHH"/>
    <property type="match status" value="1"/>
</dbReference>
<evidence type="ECO:0000256" key="6">
    <source>
        <dbReference type="ARBA" id="ARBA00023004"/>
    </source>
</evidence>
<dbReference type="SUPFAM" id="SSF48150">
    <property type="entry name" value="DNA-glycosylase"/>
    <property type="match status" value="1"/>
</dbReference>
<organism evidence="11 12">
    <name type="scientific">Notoacmeibacter ruber</name>
    <dbReference type="NCBI Taxonomy" id="2670375"/>
    <lineage>
        <taxon>Bacteria</taxon>
        <taxon>Pseudomonadati</taxon>
        <taxon>Pseudomonadota</taxon>
        <taxon>Alphaproteobacteria</taxon>
        <taxon>Hyphomicrobiales</taxon>
        <taxon>Notoacmeibacteraceae</taxon>
        <taxon>Notoacmeibacter</taxon>
    </lineage>
</organism>
<reference evidence="11 12" key="1">
    <citation type="submission" date="2018-10" db="EMBL/GenBank/DDBJ databases">
        <title>Notoacmeibacter sp. M2BS9Y-3-1, whole genome shotgun sequence.</title>
        <authorList>
            <person name="Tuo L."/>
        </authorList>
    </citation>
    <scope>NUCLEOTIDE SEQUENCE [LARGE SCALE GENOMIC DNA]</scope>
    <source>
        <strain evidence="11 12">M2BS9Y-3-1</strain>
    </source>
</reference>
<keyword evidence="12" id="KW-1185">Reference proteome</keyword>
<evidence type="ECO:0000313" key="12">
    <source>
        <dbReference type="Proteomes" id="UP000281094"/>
    </source>
</evidence>
<evidence type="ECO:0000256" key="3">
    <source>
        <dbReference type="ARBA" id="ARBA00022723"/>
    </source>
</evidence>
<dbReference type="GO" id="GO:0003677">
    <property type="term" value="F:DNA binding"/>
    <property type="evidence" value="ECO:0007669"/>
    <property type="project" value="InterPro"/>
</dbReference>
<dbReference type="Pfam" id="PF00730">
    <property type="entry name" value="HhH-GPD"/>
    <property type="match status" value="1"/>
</dbReference>
<dbReference type="PIRSF" id="PIRSF001435">
    <property type="entry name" value="Nth"/>
    <property type="match status" value="1"/>
</dbReference>
<evidence type="ECO:0000256" key="4">
    <source>
        <dbReference type="ARBA" id="ARBA00022763"/>
    </source>
</evidence>
<dbReference type="PANTHER" id="PTHR10359">
    <property type="entry name" value="A/G-SPECIFIC ADENINE GLYCOSYLASE/ENDONUCLEASE III"/>
    <property type="match status" value="1"/>
</dbReference>
<dbReference type="InterPro" id="IPR000445">
    <property type="entry name" value="HhH_motif"/>
</dbReference>
<evidence type="ECO:0000256" key="1">
    <source>
        <dbReference type="ARBA" id="ARBA00008343"/>
    </source>
</evidence>
<evidence type="ECO:0000256" key="7">
    <source>
        <dbReference type="ARBA" id="ARBA00023014"/>
    </source>
</evidence>
<evidence type="ECO:0000256" key="8">
    <source>
        <dbReference type="ARBA" id="ARBA00023204"/>
    </source>
</evidence>
<dbReference type="InterPro" id="IPR023170">
    <property type="entry name" value="HhH_base_excis_C"/>
</dbReference>
<evidence type="ECO:0000313" key="11">
    <source>
        <dbReference type="EMBL" id="RLQ89299.1"/>
    </source>
</evidence>
<dbReference type="GO" id="GO:0004519">
    <property type="term" value="F:endonuclease activity"/>
    <property type="evidence" value="ECO:0007669"/>
    <property type="project" value="UniProtKB-KW"/>
</dbReference>
<dbReference type="EMBL" id="RCWN01000001">
    <property type="protein sequence ID" value="RLQ89299.1"/>
    <property type="molecule type" value="Genomic_DNA"/>
</dbReference>
<dbReference type="InterPro" id="IPR004036">
    <property type="entry name" value="Endonuclease-III-like_CS2"/>
</dbReference>
<keyword evidence="5" id="KW-0378">Hydrolase</keyword>
<evidence type="ECO:0000256" key="9">
    <source>
        <dbReference type="ARBA" id="ARBA00023295"/>
    </source>
</evidence>
<keyword evidence="4" id="KW-0227">DNA damage</keyword>
<evidence type="ECO:0000256" key="2">
    <source>
        <dbReference type="ARBA" id="ARBA00022485"/>
    </source>
</evidence>
<keyword evidence="2" id="KW-0004">4Fe-4S</keyword>
<dbReference type="InterPro" id="IPR003265">
    <property type="entry name" value="HhH-GPD_domain"/>
</dbReference>
<comment type="similarity">
    <text evidence="1">Belongs to the Nth/MutY family.</text>
</comment>
<keyword evidence="6" id="KW-0408">Iron</keyword>
<dbReference type="Gene3D" id="1.10.340.30">
    <property type="entry name" value="Hypothetical protein, domain 2"/>
    <property type="match status" value="1"/>
</dbReference>
<dbReference type="GO" id="GO:0006285">
    <property type="term" value="P:base-excision repair, AP site formation"/>
    <property type="evidence" value="ECO:0007669"/>
    <property type="project" value="TreeGrafter"/>
</dbReference>
<name>A0A3L7JGH1_9HYPH</name>
<dbReference type="GO" id="GO:0046872">
    <property type="term" value="F:metal ion binding"/>
    <property type="evidence" value="ECO:0007669"/>
    <property type="project" value="UniProtKB-KW"/>
</dbReference>
<dbReference type="InterPro" id="IPR011257">
    <property type="entry name" value="DNA_glycosylase"/>
</dbReference>
<dbReference type="GO" id="GO:0051539">
    <property type="term" value="F:4 iron, 4 sulfur cluster binding"/>
    <property type="evidence" value="ECO:0007669"/>
    <property type="project" value="UniProtKB-KW"/>
</dbReference>
<dbReference type="GO" id="GO:0019104">
    <property type="term" value="F:DNA N-glycosylase activity"/>
    <property type="evidence" value="ECO:0007669"/>
    <property type="project" value="TreeGrafter"/>
</dbReference>
<keyword evidence="11" id="KW-0255">Endonuclease</keyword>
<keyword evidence="9" id="KW-0326">Glycosidase</keyword>
<dbReference type="PROSITE" id="PS01155">
    <property type="entry name" value="ENDONUCLEASE_III_2"/>
    <property type="match status" value="1"/>
</dbReference>
<keyword evidence="7" id="KW-0411">Iron-sulfur</keyword>
<accession>A0A3L7JGH1</accession>
<protein>
    <submittedName>
        <fullName evidence="11">Endonuclease III</fullName>
    </submittedName>
</protein>
<keyword evidence="3" id="KW-0479">Metal-binding</keyword>
<dbReference type="AlphaFoldDB" id="A0A3L7JGH1"/>
<dbReference type="FunFam" id="1.10.340.30:FF:000001">
    <property type="entry name" value="Endonuclease III"/>
    <property type="match status" value="1"/>
</dbReference>
<dbReference type="CDD" id="cd00056">
    <property type="entry name" value="ENDO3c"/>
    <property type="match status" value="1"/>
</dbReference>
<keyword evidence="8" id="KW-0234">DNA repair</keyword>
<keyword evidence="11" id="KW-0540">Nuclease</keyword>
<dbReference type="Proteomes" id="UP000281094">
    <property type="component" value="Unassembled WGS sequence"/>
</dbReference>
<dbReference type="RefSeq" id="WP_121646266.1">
    <property type="nucleotide sequence ID" value="NZ_RCWN01000001.1"/>
</dbReference>
<dbReference type="Gene3D" id="1.10.1670.10">
    <property type="entry name" value="Helix-hairpin-Helix base-excision DNA repair enzymes (C-terminal)"/>
    <property type="match status" value="1"/>
</dbReference>
<dbReference type="SMART" id="SM00478">
    <property type="entry name" value="ENDO3c"/>
    <property type="match status" value="1"/>
</dbReference>
<comment type="caution">
    <text evidence="11">The sequence shown here is derived from an EMBL/GenBank/DDBJ whole genome shotgun (WGS) entry which is preliminary data.</text>
</comment>
<evidence type="ECO:0000259" key="10">
    <source>
        <dbReference type="SMART" id="SM00478"/>
    </source>
</evidence>
<sequence>MADRITLNEDHGKLLDKNDVETVFRILSRHLPGKSHSAKGPKGQRTPFQSAIACLLSAQSRDANTAKAAEALFDIAETPAAMLRLHDEDIREAIRPAGLYNMKTKRIRAFCETLLDEFEGTVPRTRKELMRLPGIGRKCADIVMHFVFDEATIAVDTHVNRVCHRTGLAQGRTADKTAENLMERAPDWALDEGHFWLIQHGKRTCTSRAPNCRDCPIDAQCLARHAG</sequence>
<dbReference type="PANTHER" id="PTHR10359:SF18">
    <property type="entry name" value="ENDONUCLEASE III"/>
    <property type="match status" value="1"/>
</dbReference>